<keyword evidence="3" id="KW-1185">Reference proteome</keyword>
<dbReference type="Gene3D" id="3.30.700.10">
    <property type="entry name" value="Glycoprotein, Type 4 Pilin"/>
    <property type="match status" value="1"/>
</dbReference>
<dbReference type="NCBIfam" id="TIGR04294">
    <property type="entry name" value="pre_pil_HX9DG"/>
    <property type="match status" value="1"/>
</dbReference>
<dbReference type="InterPro" id="IPR045584">
    <property type="entry name" value="Pilin-like"/>
</dbReference>
<dbReference type="Pfam" id="PF07963">
    <property type="entry name" value="N_methyl"/>
    <property type="match status" value="1"/>
</dbReference>
<dbReference type="OrthoDB" id="237601at2"/>
<dbReference type="PANTHER" id="PTHR30093">
    <property type="entry name" value="GENERAL SECRETION PATHWAY PROTEIN G"/>
    <property type="match status" value="1"/>
</dbReference>
<reference evidence="2 3" key="1">
    <citation type="submission" date="2019-02" db="EMBL/GenBank/DDBJ databases">
        <title>Deep-cultivation of Planctomycetes and their phenomic and genomic characterization uncovers novel biology.</title>
        <authorList>
            <person name="Wiegand S."/>
            <person name="Jogler M."/>
            <person name="Boedeker C."/>
            <person name="Pinto D."/>
            <person name="Vollmers J."/>
            <person name="Rivas-Marin E."/>
            <person name="Kohn T."/>
            <person name="Peeters S.H."/>
            <person name="Heuer A."/>
            <person name="Rast P."/>
            <person name="Oberbeckmann S."/>
            <person name="Bunk B."/>
            <person name="Jeske O."/>
            <person name="Meyerdierks A."/>
            <person name="Storesund J.E."/>
            <person name="Kallscheuer N."/>
            <person name="Luecker S."/>
            <person name="Lage O.M."/>
            <person name="Pohl T."/>
            <person name="Merkel B.J."/>
            <person name="Hornburger P."/>
            <person name="Mueller R.-W."/>
            <person name="Bruemmer F."/>
            <person name="Labrenz M."/>
            <person name="Spormann A.M."/>
            <person name="Op den Camp H."/>
            <person name="Overmann J."/>
            <person name="Amann R."/>
            <person name="Jetten M.S.M."/>
            <person name="Mascher T."/>
            <person name="Medema M.H."/>
            <person name="Devos D.P."/>
            <person name="Kaster A.-K."/>
            <person name="Ovreas L."/>
            <person name="Rohde M."/>
            <person name="Galperin M.Y."/>
            <person name="Jogler C."/>
        </authorList>
    </citation>
    <scope>NUCLEOTIDE SEQUENCE [LARGE SCALE GENOMIC DNA]</scope>
    <source>
        <strain evidence="2 3">K22_7</strain>
    </source>
</reference>
<organism evidence="2 3">
    <name type="scientific">Rubripirellula lacrimiformis</name>
    <dbReference type="NCBI Taxonomy" id="1930273"/>
    <lineage>
        <taxon>Bacteria</taxon>
        <taxon>Pseudomonadati</taxon>
        <taxon>Planctomycetota</taxon>
        <taxon>Planctomycetia</taxon>
        <taxon>Pirellulales</taxon>
        <taxon>Pirellulaceae</taxon>
        <taxon>Rubripirellula</taxon>
    </lineage>
</organism>
<dbReference type="InterPro" id="IPR027558">
    <property type="entry name" value="Pre_pil_HX9DG_C"/>
</dbReference>
<dbReference type="RefSeq" id="WP_145171864.1">
    <property type="nucleotide sequence ID" value="NZ_CP036525.1"/>
</dbReference>
<dbReference type="PANTHER" id="PTHR30093:SF2">
    <property type="entry name" value="TYPE II SECRETION SYSTEM PROTEIN H"/>
    <property type="match status" value="1"/>
</dbReference>
<dbReference type="InterPro" id="IPR012902">
    <property type="entry name" value="N_methyl_site"/>
</dbReference>
<dbReference type="PROSITE" id="PS00409">
    <property type="entry name" value="PROKAR_NTER_METHYL"/>
    <property type="match status" value="1"/>
</dbReference>
<dbReference type="EMBL" id="CP036525">
    <property type="protein sequence ID" value="QDT05633.1"/>
    <property type="molecule type" value="Genomic_DNA"/>
</dbReference>
<evidence type="ECO:0000313" key="3">
    <source>
        <dbReference type="Proteomes" id="UP000318538"/>
    </source>
</evidence>
<dbReference type="SUPFAM" id="SSF54523">
    <property type="entry name" value="Pili subunits"/>
    <property type="match status" value="1"/>
</dbReference>
<evidence type="ECO:0000313" key="2">
    <source>
        <dbReference type="EMBL" id="QDT05633.1"/>
    </source>
</evidence>
<protein>
    <recommendedName>
        <fullName evidence="1">DUF1559 domain-containing protein</fullName>
    </recommendedName>
</protein>
<name>A0A517NES1_9BACT</name>
<feature type="domain" description="DUF1559" evidence="1">
    <location>
        <begin position="33"/>
        <end position="374"/>
    </location>
</feature>
<dbReference type="Proteomes" id="UP000318538">
    <property type="component" value="Chromosome"/>
</dbReference>
<gene>
    <name evidence="2" type="ORF">K227x_40340</name>
</gene>
<sequence>MKLRPTKGFTLVELLVVIAIIGVLVGLLLPAVQAAREAARRMSCSNNFKQIGLGIHNYHSAYNQLPLHGSGTYVVGGRDLWDQPSPTSPTATGTSNHRLSMMVGVVPFLEQQALWEQISNPLAINSDGSTKSPPWQSMGPRPDERNYLPYVTELATLRCPSDPGSGLPSLGRTNYVACTGDSSYRSRDPYLNVNEKSDDASVTFPYTPNAGTANHSNAAHRGMFVLTRNVKFRDTLDGLSNTVMCGEIATDLGDKDARTSMPTSGGVGVTGERQNCHLNPSFMEATLDPLRPQFWIATVGTNSNWGRGYHWYDVMPIYGQVHTILGPNSPLCTDAGGGAGHGDLVATVSSRHQGGAHVLMGDGAVKFITDSIEAGDKTNPMVYLTGSAATKNQVGAQSPYGLWGALGSRASREVIDGEF</sequence>
<dbReference type="AlphaFoldDB" id="A0A517NES1"/>
<dbReference type="NCBIfam" id="TIGR02532">
    <property type="entry name" value="IV_pilin_GFxxxE"/>
    <property type="match status" value="1"/>
</dbReference>
<dbReference type="KEGG" id="rlc:K227x_40340"/>
<proteinExistence type="predicted"/>
<evidence type="ECO:0000259" key="1">
    <source>
        <dbReference type="Pfam" id="PF07596"/>
    </source>
</evidence>
<dbReference type="InterPro" id="IPR011453">
    <property type="entry name" value="DUF1559"/>
</dbReference>
<accession>A0A517NES1</accession>
<dbReference type="Pfam" id="PF07596">
    <property type="entry name" value="SBP_bac_10"/>
    <property type="match status" value="1"/>
</dbReference>